<accession>A0A1G4GUS9</accession>
<sequence length="436" mass="48563">MSKPSATTVVSVADLEKAAKELKLSTMYDDFFSDNKKPKNEDLCKVFDTQGKKDENGKKICPKVLLFLEKTAEIKDNIKNGNYCNYLTYWFYDELWDIYKDPSKKTDSISFIKELTGVVDKVKGKLIGHKCTLKTENGVSLEEWKKRKFSYIYLTKYSDILKEISTKPNAKCKMHSEYLNLINILYKKYKKDNCKNFLWWTAGPNYADCSSTSKYIPDNLISLLKECKDSGSARSGSASTGLGFSSWFSSSTGSSSNRRDAPAAVPGSTGGADVDKTGKGASNSLAGTRDSTSSVSHATAAVLPRVTLPGQGAPGMGVLGIPPYTSQVVPSAGPVPTHDSSSTSGTLNDKQDSDFIRNIIMAVVVLGTIFFLFFYNMYSGLGSNSHKRKRKKKNFEHNYYKEYENELARYNSENMSLDSEDDQYYLTYQAEGDSHY</sequence>
<feature type="region of interest" description="Disordered" evidence="1">
    <location>
        <begin position="251"/>
        <end position="292"/>
    </location>
</feature>
<feature type="compositionally biased region" description="Polar residues" evidence="1">
    <location>
        <begin position="338"/>
        <end position="348"/>
    </location>
</feature>
<protein>
    <submittedName>
        <fullName evidence="3">(malaria parasite P. vivax) hypothetical protein</fullName>
    </submittedName>
    <submittedName>
        <fullName evidence="5">PIR protein</fullName>
    </submittedName>
    <submittedName>
        <fullName evidence="4">VIR protein</fullName>
    </submittedName>
</protein>
<evidence type="ECO:0000313" key="3">
    <source>
        <dbReference type="EMBL" id="CAG9481920.1"/>
    </source>
</evidence>
<evidence type="ECO:0000313" key="4">
    <source>
        <dbReference type="EMBL" id="SCO66329.1"/>
    </source>
</evidence>
<name>A0A1G4GUS9_PLAVI</name>
<feature type="compositionally biased region" description="Polar residues" evidence="1">
    <location>
        <begin position="280"/>
        <end position="290"/>
    </location>
</feature>
<dbReference type="VEuPathDB" id="PlasmoDB:PVPAM_060035500"/>
<evidence type="ECO:0000313" key="6">
    <source>
        <dbReference type="Proteomes" id="UP000196402"/>
    </source>
</evidence>
<dbReference type="VEuPathDB" id="PlasmoDB:PVW1_060030800"/>
<dbReference type="Proteomes" id="UP000220605">
    <property type="component" value="Chromosome 6"/>
</dbReference>
<dbReference type="OrthoDB" id="10286447at2759"/>
<feature type="transmembrane region" description="Helical" evidence="2">
    <location>
        <begin position="359"/>
        <end position="381"/>
    </location>
</feature>
<proteinExistence type="predicted"/>
<organism evidence="4 6">
    <name type="scientific">Plasmodium vivax</name>
    <name type="common">malaria parasite P. vivax</name>
    <dbReference type="NCBI Taxonomy" id="5855"/>
    <lineage>
        <taxon>Eukaryota</taxon>
        <taxon>Sar</taxon>
        <taxon>Alveolata</taxon>
        <taxon>Apicomplexa</taxon>
        <taxon>Aconoidasida</taxon>
        <taxon>Haemosporida</taxon>
        <taxon>Plasmodiidae</taxon>
        <taxon>Plasmodium</taxon>
        <taxon>Plasmodium (Plasmodium)</taxon>
    </lineage>
</organism>
<evidence type="ECO:0000313" key="5">
    <source>
        <dbReference type="EMBL" id="VUZ94573.1"/>
    </source>
</evidence>
<dbReference type="Proteomes" id="UP000779233">
    <property type="component" value="Unassembled WGS sequence"/>
</dbReference>
<dbReference type="InterPro" id="IPR008780">
    <property type="entry name" value="Plasmodium_Vir"/>
</dbReference>
<keyword evidence="2" id="KW-0812">Transmembrane</keyword>
<dbReference type="EMBL" id="LT615244">
    <property type="protein sequence ID" value="SCO66329.1"/>
    <property type="molecule type" value="Genomic_DNA"/>
</dbReference>
<keyword evidence="2" id="KW-1133">Transmembrane helix</keyword>
<dbReference type="EMBL" id="LT635617">
    <property type="protein sequence ID" value="VUZ94573.1"/>
    <property type="molecule type" value="Genomic_DNA"/>
</dbReference>
<keyword evidence="2" id="KW-0472">Membrane</keyword>
<feature type="region of interest" description="Disordered" evidence="1">
    <location>
        <begin position="329"/>
        <end position="348"/>
    </location>
</feature>
<dbReference type="Proteomes" id="UP000196402">
    <property type="component" value="Chromosome 6"/>
</dbReference>
<evidence type="ECO:0000313" key="7">
    <source>
        <dbReference type="Proteomes" id="UP000220605"/>
    </source>
</evidence>
<reference evidence="6 7" key="1">
    <citation type="submission" date="2016-07" db="EMBL/GenBank/DDBJ databases">
        <authorList>
            <consortium name="Pathogen Informatics"/>
        </authorList>
    </citation>
    <scope>NUCLEOTIDE SEQUENCE [LARGE SCALE GENOMIC DNA]</scope>
    <source>
        <strain evidence="3">PvW1</strain>
    </source>
</reference>
<dbReference type="EMBL" id="CAJZCX010000012">
    <property type="protein sequence ID" value="CAG9481920.1"/>
    <property type="molecule type" value="Genomic_DNA"/>
</dbReference>
<dbReference type="AlphaFoldDB" id="A0A1G4GUS9"/>
<dbReference type="Pfam" id="PF05795">
    <property type="entry name" value="Plasmodium_Vir"/>
    <property type="match status" value="1"/>
</dbReference>
<evidence type="ECO:0000256" key="1">
    <source>
        <dbReference type="SAM" id="MobiDB-lite"/>
    </source>
</evidence>
<dbReference type="VEuPathDB" id="PlasmoDB:PVP01_0624400"/>
<gene>
    <name evidence="5" type="ORF">PVP01_0624400</name>
    <name evidence="4" type="ORF">PVT01_060030600</name>
    <name evidence="3" type="ORF">PVW1_060030800</name>
</gene>
<evidence type="ECO:0000256" key="2">
    <source>
        <dbReference type="SAM" id="Phobius"/>
    </source>
</evidence>
<dbReference type="VEuPathDB" id="PlasmoDB:PVX_004530"/>